<feature type="transmembrane region" description="Helical" evidence="9">
    <location>
        <begin position="338"/>
        <end position="357"/>
    </location>
</feature>
<dbReference type="GO" id="GO:0050897">
    <property type="term" value="F:cobalt ion binding"/>
    <property type="evidence" value="ECO:0007669"/>
    <property type="project" value="TreeGrafter"/>
</dbReference>
<dbReference type="GO" id="GO:0005886">
    <property type="term" value="C:plasma membrane"/>
    <property type="evidence" value="ECO:0007669"/>
    <property type="project" value="UniProtKB-SubCell"/>
</dbReference>
<dbReference type="PANTHER" id="PTHR46494">
    <property type="entry name" value="CORA FAMILY METAL ION TRANSPORTER (EUROFUNG)"/>
    <property type="match status" value="1"/>
</dbReference>
<organism evidence="10 11">
    <name type="scientific">Aquisphaera giovannonii</name>
    <dbReference type="NCBI Taxonomy" id="406548"/>
    <lineage>
        <taxon>Bacteria</taxon>
        <taxon>Pseudomonadati</taxon>
        <taxon>Planctomycetota</taxon>
        <taxon>Planctomycetia</taxon>
        <taxon>Isosphaerales</taxon>
        <taxon>Isosphaeraceae</taxon>
        <taxon>Aquisphaera</taxon>
    </lineage>
</organism>
<gene>
    <name evidence="10" type="primary">corA</name>
    <name evidence="10" type="ORF">OJF2_15550</name>
</gene>
<dbReference type="CDD" id="cd12822">
    <property type="entry name" value="TmCorA-like"/>
    <property type="match status" value="1"/>
</dbReference>
<evidence type="ECO:0000256" key="9">
    <source>
        <dbReference type="SAM" id="Phobius"/>
    </source>
</evidence>
<keyword evidence="5 9" id="KW-0812">Transmembrane</keyword>
<proteinExistence type="inferred from homology"/>
<evidence type="ECO:0000256" key="4">
    <source>
        <dbReference type="ARBA" id="ARBA00022475"/>
    </source>
</evidence>
<name>A0A5B9VY34_9BACT</name>
<keyword evidence="4" id="KW-1003">Cell membrane</keyword>
<keyword evidence="7 9" id="KW-0472">Membrane</keyword>
<evidence type="ECO:0000313" key="10">
    <source>
        <dbReference type="EMBL" id="QEH33059.1"/>
    </source>
</evidence>
<keyword evidence="11" id="KW-1185">Reference proteome</keyword>
<evidence type="ECO:0000256" key="1">
    <source>
        <dbReference type="ARBA" id="ARBA00004651"/>
    </source>
</evidence>
<dbReference type="Pfam" id="PF01544">
    <property type="entry name" value="CorA"/>
    <property type="match status" value="1"/>
</dbReference>
<dbReference type="SUPFAM" id="SSF143865">
    <property type="entry name" value="CorA soluble domain-like"/>
    <property type="match status" value="1"/>
</dbReference>
<dbReference type="EMBL" id="CP042997">
    <property type="protein sequence ID" value="QEH33059.1"/>
    <property type="molecule type" value="Genomic_DNA"/>
</dbReference>
<comment type="subcellular location">
    <subcellularLocation>
        <location evidence="1">Cell membrane</location>
        <topology evidence="1">Multi-pass membrane protein</topology>
    </subcellularLocation>
</comment>
<dbReference type="Gene3D" id="3.30.460.20">
    <property type="entry name" value="CorA soluble domain-like"/>
    <property type="match status" value="1"/>
</dbReference>
<dbReference type="SUPFAM" id="SSF144083">
    <property type="entry name" value="Magnesium transport protein CorA, transmembrane region"/>
    <property type="match status" value="1"/>
</dbReference>
<evidence type="ECO:0000256" key="2">
    <source>
        <dbReference type="ARBA" id="ARBA00009765"/>
    </source>
</evidence>
<dbReference type="PANTHER" id="PTHR46494:SF1">
    <property type="entry name" value="CORA FAMILY METAL ION TRANSPORTER (EUROFUNG)"/>
    <property type="match status" value="1"/>
</dbReference>
<dbReference type="Proteomes" id="UP000324233">
    <property type="component" value="Chromosome"/>
</dbReference>
<evidence type="ECO:0000256" key="6">
    <source>
        <dbReference type="ARBA" id="ARBA00022989"/>
    </source>
</evidence>
<evidence type="ECO:0000256" key="8">
    <source>
        <dbReference type="SAM" id="MobiDB-lite"/>
    </source>
</evidence>
<dbReference type="KEGG" id="agv:OJF2_15550"/>
<sequence>MNDPSGSPLDVRDTPATRAEAAPSSPKDPITRLVYRDGAGELHLDWTGERIPEALADRDGILWVDLESTLPQDQEDFRAEAILRDVFGFHPLAVEDAIAESNLPKIDDWGEYLYLVFHATSMERRGDALKLHEIDIFLGANFVLTYHTEPIAFLEGEWASILKDPRDRLRRGADHLLARFLEVAVDQSLKTIEQLDDRLDHIQNRVLDDPSPAALRTIFRVKRAAIRLHKLFGPQREVLNRLARDPYDPVRAENRVYFRDVYDHVVRVHDISEGLRDLIAGTLETYLSVMSNRTNDIMKTLTMVTVMFMPMSFLTGFFGMNFFGETLAFEGPLPRRTLFLASLAVMALSPAVMWTIARLRRWI</sequence>
<dbReference type="GO" id="GO:0000287">
    <property type="term" value="F:magnesium ion binding"/>
    <property type="evidence" value="ECO:0007669"/>
    <property type="project" value="TreeGrafter"/>
</dbReference>
<accession>A0A5B9VY34</accession>
<keyword evidence="6 9" id="KW-1133">Transmembrane helix</keyword>
<dbReference type="Gene3D" id="1.20.58.340">
    <property type="entry name" value="Magnesium transport protein CorA, transmembrane region"/>
    <property type="match status" value="2"/>
</dbReference>
<dbReference type="InterPro" id="IPR002523">
    <property type="entry name" value="MgTranspt_CorA/ZnTranspt_ZntB"/>
</dbReference>
<reference evidence="10 11" key="1">
    <citation type="submission" date="2019-08" db="EMBL/GenBank/DDBJ databases">
        <title>Deep-cultivation of Planctomycetes and their phenomic and genomic characterization uncovers novel biology.</title>
        <authorList>
            <person name="Wiegand S."/>
            <person name="Jogler M."/>
            <person name="Boedeker C."/>
            <person name="Pinto D."/>
            <person name="Vollmers J."/>
            <person name="Rivas-Marin E."/>
            <person name="Kohn T."/>
            <person name="Peeters S.H."/>
            <person name="Heuer A."/>
            <person name="Rast P."/>
            <person name="Oberbeckmann S."/>
            <person name="Bunk B."/>
            <person name="Jeske O."/>
            <person name="Meyerdierks A."/>
            <person name="Storesund J.E."/>
            <person name="Kallscheuer N."/>
            <person name="Luecker S."/>
            <person name="Lage O.M."/>
            <person name="Pohl T."/>
            <person name="Merkel B.J."/>
            <person name="Hornburger P."/>
            <person name="Mueller R.-W."/>
            <person name="Bruemmer F."/>
            <person name="Labrenz M."/>
            <person name="Spormann A.M."/>
            <person name="Op den Camp H."/>
            <person name="Overmann J."/>
            <person name="Amann R."/>
            <person name="Jetten M.S.M."/>
            <person name="Mascher T."/>
            <person name="Medema M.H."/>
            <person name="Devos D.P."/>
            <person name="Kaster A.-K."/>
            <person name="Ovreas L."/>
            <person name="Rohde M."/>
            <person name="Galperin M.Y."/>
            <person name="Jogler C."/>
        </authorList>
    </citation>
    <scope>NUCLEOTIDE SEQUENCE [LARGE SCALE GENOMIC DNA]</scope>
    <source>
        <strain evidence="10 11">OJF2</strain>
    </source>
</reference>
<feature type="transmembrane region" description="Helical" evidence="9">
    <location>
        <begin position="300"/>
        <end position="318"/>
    </location>
</feature>
<evidence type="ECO:0000256" key="3">
    <source>
        <dbReference type="ARBA" id="ARBA00022448"/>
    </source>
</evidence>
<dbReference type="InterPro" id="IPR045863">
    <property type="entry name" value="CorA_TM1_TM2"/>
</dbReference>
<dbReference type="GO" id="GO:0015087">
    <property type="term" value="F:cobalt ion transmembrane transporter activity"/>
    <property type="evidence" value="ECO:0007669"/>
    <property type="project" value="TreeGrafter"/>
</dbReference>
<protein>
    <submittedName>
        <fullName evidence="10">Magnesium transport protein CorA</fullName>
    </submittedName>
</protein>
<comment type="similarity">
    <text evidence="2">Belongs to the CorA metal ion transporter (MIT) (TC 1.A.35) family.</text>
</comment>
<evidence type="ECO:0000313" key="11">
    <source>
        <dbReference type="Proteomes" id="UP000324233"/>
    </source>
</evidence>
<dbReference type="AlphaFoldDB" id="A0A5B9VY34"/>
<feature type="region of interest" description="Disordered" evidence="8">
    <location>
        <begin position="1"/>
        <end position="30"/>
    </location>
</feature>
<keyword evidence="3" id="KW-0813">Transport</keyword>
<dbReference type="GO" id="GO:0015095">
    <property type="term" value="F:magnesium ion transmembrane transporter activity"/>
    <property type="evidence" value="ECO:0007669"/>
    <property type="project" value="TreeGrafter"/>
</dbReference>
<dbReference type="InterPro" id="IPR045861">
    <property type="entry name" value="CorA_cytoplasmic_dom"/>
</dbReference>
<dbReference type="RefSeq" id="WP_246196426.1">
    <property type="nucleotide sequence ID" value="NZ_CP042997.1"/>
</dbReference>
<evidence type="ECO:0000256" key="7">
    <source>
        <dbReference type="ARBA" id="ARBA00023136"/>
    </source>
</evidence>
<evidence type="ECO:0000256" key="5">
    <source>
        <dbReference type="ARBA" id="ARBA00022692"/>
    </source>
</evidence>